<keyword evidence="3" id="KW-1185">Reference proteome</keyword>
<dbReference type="OrthoDB" id="5815199at2"/>
<evidence type="ECO:0000256" key="1">
    <source>
        <dbReference type="SAM" id="Phobius"/>
    </source>
</evidence>
<dbReference type="EMBL" id="JWYV01000027">
    <property type="protein sequence ID" value="KKC98056.1"/>
    <property type="molecule type" value="Genomic_DNA"/>
</dbReference>
<organism evidence="2 3">
    <name type="scientific">Photobacterium halotolerans</name>
    <dbReference type="NCBI Taxonomy" id="265726"/>
    <lineage>
        <taxon>Bacteria</taxon>
        <taxon>Pseudomonadati</taxon>
        <taxon>Pseudomonadota</taxon>
        <taxon>Gammaproteobacteria</taxon>
        <taxon>Vibrionales</taxon>
        <taxon>Vibrionaceae</taxon>
        <taxon>Photobacterium</taxon>
    </lineage>
</organism>
<dbReference type="PATRIC" id="fig|265726.11.peg.2907"/>
<sequence>MIIASAFSLVFLVLAYTHVFVETIDVDAITIVLMVLATLPWVFPYLKSLELPGGIKVEMKNALEKVEQAAAEIDDSGQSSGYQGVDTALAFIALRVEIEKIVRRYHPDLRSSPYSLPARLHKLAKENVINQHLADALLDIVKLGNAASQGQFVPSEEAELILMRSGPLLDKLEHNLSQSSMAQSAVI</sequence>
<comment type="caution">
    <text evidence="2">The sequence shown here is derived from an EMBL/GenBank/DDBJ whole genome shotgun (WGS) entry which is preliminary data.</text>
</comment>
<dbReference type="Proteomes" id="UP000033633">
    <property type="component" value="Unassembled WGS sequence"/>
</dbReference>
<dbReference type="AlphaFoldDB" id="A0A0F5V8K1"/>
<keyword evidence="1" id="KW-0472">Membrane</keyword>
<dbReference type="RefSeq" id="WP_046222453.1">
    <property type="nucleotide sequence ID" value="NZ_JWYV01000027.1"/>
</dbReference>
<gene>
    <name evidence="2" type="ORF">KY46_20505</name>
</gene>
<name>A0A0F5V8K1_9GAMM</name>
<keyword evidence="1" id="KW-1133">Transmembrane helix</keyword>
<proteinExistence type="predicted"/>
<keyword evidence="1" id="KW-0812">Transmembrane</keyword>
<accession>A0A0F5V8K1</accession>
<evidence type="ECO:0000313" key="2">
    <source>
        <dbReference type="EMBL" id="KKC98056.1"/>
    </source>
</evidence>
<protein>
    <submittedName>
        <fullName evidence="2">Uncharacterized protein</fullName>
    </submittedName>
</protein>
<feature type="transmembrane region" description="Helical" evidence="1">
    <location>
        <begin position="29"/>
        <end position="46"/>
    </location>
</feature>
<reference evidence="2 3" key="1">
    <citation type="submission" date="2014-12" db="EMBL/GenBank/DDBJ databases">
        <title>Mercury Reductase activity and rhizosphere competence traits in the genome of root associated Photobacterium halotolerans MELD1.</title>
        <authorList>
            <person name="Mathew D.C."/>
            <person name="Huang C.-C."/>
        </authorList>
    </citation>
    <scope>NUCLEOTIDE SEQUENCE [LARGE SCALE GENOMIC DNA]</scope>
    <source>
        <strain evidence="2 3">MELD1</strain>
    </source>
</reference>
<evidence type="ECO:0000313" key="3">
    <source>
        <dbReference type="Proteomes" id="UP000033633"/>
    </source>
</evidence>